<dbReference type="PROSITE" id="PS00018">
    <property type="entry name" value="EF_HAND_1"/>
    <property type="match status" value="1"/>
</dbReference>
<dbReference type="Pfam" id="PF13015">
    <property type="entry name" value="PRKCSH_1"/>
    <property type="match status" value="1"/>
</dbReference>
<dbReference type="Proteomes" id="UP000276776">
    <property type="component" value="Unassembled WGS sequence"/>
</dbReference>
<dbReference type="WBParaSite" id="TCLT_0000459501-mRNA-1">
    <property type="protein sequence ID" value="TCLT_0000459501-mRNA-1"/>
    <property type="gene ID" value="TCLT_0000459501"/>
</dbReference>
<feature type="chain" id="PRO_5043126400" description="Glucosidase 2 subunit beta" evidence="8">
    <location>
        <begin position="21"/>
        <end position="533"/>
    </location>
</feature>
<dbReference type="GO" id="GO:0017177">
    <property type="term" value="C:glucosidase II complex"/>
    <property type="evidence" value="ECO:0007669"/>
    <property type="project" value="TreeGrafter"/>
</dbReference>
<dbReference type="InterPro" id="IPR002172">
    <property type="entry name" value="LDrepeatLR_classA_rpt"/>
</dbReference>
<dbReference type="SUPFAM" id="SSF50911">
    <property type="entry name" value="Mannose 6-phosphate receptor domain"/>
    <property type="match status" value="1"/>
</dbReference>
<dbReference type="SUPFAM" id="SSF57424">
    <property type="entry name" value="LDL receptor-like module"/>
    <property type="match status" value="1"/>
</dbReference>
<name>A0A0N5CW80_THECL</name>
<dbReference type="GO" id="GO:0006491">
    <property type="term" value="P:N-glycan processing"/>
    <property type="evidence" value="ECO:0007669"/>
    <property type="project" value="TreeGrafter"/>
</dbReference>
<gene>
    <name evidence="11" type="ORF">TCLT_LOCUS4584</name>
</gene>
<dbReference type="InterPro" id="IPR009011">
    <property type="entry name" value="Man6P_isomerase_rcpt-bd_dom_sf"/>
</dbReference>
<dbReference type="PANTHER" id="PTHR12630">
    <property type="entry name" value="N-LINKED OLIGOSACCHARIDE PROCESSING"/>
    <property type="match status" value="1"/>
</dbReference>
<keyword evidence="3" id="KW-0256">Endoplasmic reticulum</keyword>
<evidence type="ECO:0000313" key="12">
    <source>
        <dbReference type="Proteomes" id="UP000276776"/>
    </source>
</evidence>
<feature type="domain" description="EF-hand" evidence="9">
    <location>
        <begin position="228"/>
        <end position="263"/>
    </location>
</feature>
<evidence type="ECO:0000256" key="4">
    <source>
        <dbReference type="ARBA" id="ARBA00022837"/>
    </source>
</evidence>
<dbReference type="GO" id="GO:0005509">
    <property type="term" value="F:calcium ion binding"/>
    <property type="evidence" value="ECO:0007669"/>
    <property type="project" value="InterPro"/>
</dbReference>
<keyword evidence="4" id="KW-0106">Calcium</keyword>
<dbReference type="Pfam" id="PF13202">
    <property type="entry name" value="EF-hand_5"/>
    <property type="match status" value="1"/>
</dbReference>
<evidence type="ECO:0000259" key="10">
    <source>
        <dbReference type="PROSITE" id="PS51914"/>
    </source>
</evidence>
<evidence type="ECO:0000313" key="11">
    <source>
        <dbReference type="EMBL" id="VDN01722.1"/>
    </source>
</evidence>
<dbReference type="InterPro" id="IPR036607">
    <property type="entry name" value="PRKCSH"/>
</dbReference>
<dbReference type="Gene3D" id="1.10.238.10">
    <property type="entry name" value="EF-hand"/>
    <property type="match status" value="1"/>
</dbReference>
<dbReference type="SUPFAM" id="SSF47473">
    <property type="entry name" value="EF-hand"/>
    <property type="match status" value="1"/>
</dbReference>
<evidence type="ECO:0000256" key="1">
    <source>
        <dbReference type="ARBA" id="ARBA00022387"/>
    </source>
</evidence>
<dbReference type="InterPro" id="IPR044865">
    <property type="entry name" value="MRH_dom"/>
</dbReference>
<dbReference type="EMBL" id="UYYF01004294">
    <property type="protein sequence ID" value="VDN01722.1"/>
    <property type="molecule type" value="Genomic_DNA"/>
</dbReference>
<dbReference type="InterPro" id="IPR036055">
    <property type="entry name" value="LDL_receptor-like_sf"/>
</dbReference>
<dbReference type="AlphaFoldDB" id="A0A0N5CW80"/>
<dbReference type="InterPro" id="IPR002048">
    <property type="entry name" value="EF_hand_dom"/>
</dbReference>
<feature type="coiled-coil region" evidence="6">
    <location>
        <begin position="333"/>
        <end position="391"/>
    </location>
</feature>
<evidence type="ECO:0000256" key="6">
    <source>
        <dbReference type="SAM" id="Coils"/>
    </source>
</evidence>
<dbReference type="InterPro" id="IPR018247">
    <property type="entry name" value="EF_Hand_1_Ca_BS"/>
</dbReference>
<dbReference type="PROSITE" id="PS50222">
    <property type="entry name" value="EF_HAND_2"/>
    <property type="match status" value="1"/>
</dbReference>
<accession>A0A0N5CW80</accession>
<evidence type="ECO:0000256" key="5">
    <source>
        <dbReference type="ARBA" id="ARBA00023157"/>
    </source>
</evidence>
<dbReference type="PROSITE" id="PS51914">
    <property type="entry name" value="MRH"/>
    <property type="match status" value="1"/>
</dbReference>
<dbReference type="Pfam" id="PF12999">
    <property type="entry name" value="PRKCSH-like"/>
    <property type="match status" value="1"/>
</dbReference>
<organism evidence="13">
    <name type="scientific">Thelazia callipaeda</name>
    <name type="common">Oriental eyeworm</name>
    <name type="synonym">Parasitic nematode</name>
    <dbReference type="NCBI Taxonomy" id="103827"/>
    <lineage>
        <taxon>Eukaryota</taxon>
        <taxon>Metazoa</taxon>
        <taxon>Ecdysozoa</taxon>
        <taxon>Nematoda</taxon>
        <taxon>Chromadorea</taxon>
        <taxon>Rhabditida</taxon>
        <taxon>Spirurina</taxon>
        <taxon>Spiruromorpha</taxon>
        <taxon>Thelazioidea</taxon>
        <taxon>Thelaziidae</taxon>
        <taxon>Thelazia</taxon>
    </lineage>
</organism>
<feature type="coiled-coil region" evidence="6">
    <location>
        <begin position="182"/>
        <end position="212"/>
    </location>
</feature>
<reference evidence="11 12" key="2">
    <citation type="submission" date="2018-11" db="EMBL/GenBank/DDBJ databases">
        <authorList>
            <consortium name="Pathogen Informatics"/>
        </authorList>
    </citation>
    <scope>NUCLEOTIDE SEQUENCE [LARGE SCALE GENOMIC DNA]</scope>
</reference>
<dbReference type="OMA" id="YENGQHC"/>
<dbReference type="OrthoDB" id="28322at2759"/>
<evidence type="ECO:0000256" key="7">
    <source>
        <dbReference type="SAM" id="MobiDB-lite"/>
    </source>
</evidence>
<sequence length="533" mass="60903">MFVSFYSLCISNLLFVIVESDLSIGLLKKTGNSPKPNGYGNRPRGVPFSRGPFYTTGEVFACIDNSKAIPFSQVNDNYCDCQDGSDEPGTSACPNGKFHCLNRGFLAEDIPSSRVNDQICDCCDGSDEWDGAVDCPNVCHELGAKYQENLRQKIELAKRGFIKRMALVSAGQELKTEKLKQLETLRIDFENMKKLKAEAQKKLDEMVHLESEARKKHEETWEEEKKKLKRNYAQVLFDALDLNKDGKITLEELRSFRVFDTNNDNIISDDEIKYVLPDEKEECDFEVFFESVYDNVHHHFEKSKENEKNEEENIDLSPSSSPVETVVTDSPDNDALKQVLEEKSETVDDLSKNIPVIPNLDLDRPVFDAETERIIKEADDARKEYEDVDKRYMDLDSSIKDSEQYTKDDFGDDLAWATLKGRCFELEENEYLYKLCLFDKATQKSKNSHIETDLGQWSGWTGTELNKFEFQVYQKGTPCWNGPDRSTKVVVECGEETELVEASEPSKCEYLFTLRSPAACPDPANITDEHEEL</sequence>
<keyword evidence="5" id="KW-1015">Disulfide bond</keyword>
<dbReference type="InterPro" id="IPR039794">
    <property type="entry name" value="Gtb1-like"/>
</dbReference>
<evidence type="ECO:0000259" key="9">
    <source>
        <dbReference type="PROSITE" id="PS50222"/>
    </source>
</evidence>
<keyword evidence="6" id="KW-0175">Coiled coil</keyword>
<proteinExistence type="predicted"/>
<evidence type="ECO:0000313" key="13">
    <source>
        <dbReference type="WBParaSite" id="TCLT_0000459501-mRNA-1"/>
    </source>
</evidence>
<protein>
    <recommendedName>
        <fullName evidence="1">Glucosidase 2 subunit beta</fullName>
    </recommendedName>
</protein>
<feature type="signal peptide" evidence="8">
    <location>
        <begin position="1"/>
        <end position="20"/>
    </location>
</feature>
<dbReference type="InterPro" id="IPR028146">
    <property type="entry name" value="PRKCSH_N"/>
</dbReference>
<keyword evidence="12" id="KW-1185">Reference proteome</keyword>
<reference evidence="13" key="1">
    <citation type="submission" date="2017-02" db="UniProtKB">
        <authorList>
            <consortium name="WormBaseParasite"/>
        </authorList>
    </citation>
    <scope>IDENTIFICATION</scope>
</reference>
<dbReference type="PANTHER" id="PTHR12630:SF1">
    <property type="entry name" value="GLUCOSIDASE 2 SUBUNIT BETA"/>
    <property type="match status" value="1"/>
</dbReference>
<keyword evidence="2 8" id="KW-0732">Signal</keyword>
<evidence type="ECO:0000256" key="2">
    <source>
        <dbReference type="ARBA" id="ARBA00022729"/>
    </source>
</evidence>
<dbReference type="Gene3D" id="2.70.130.10">
    <property type="entry name" value="Mannose-6-phosphate receptor binding domain"/>
    <property type="match status" value="1"/>
</dbReference>
<dbReference type="InterPro" id="IPR011992">
    <property type="entry name" value="EF-hand-dom_pair"/>
</dbReference>
<dbReference type="STRING" id="103827.A0A0N5CW80"/>
<evidence type="ECO:0000256" key="8">
    <source>
        <dbReference type="SAM" id="SignalP"/>
    </source>
</evidence>
<feature type="domain" description="MRH" evidence="10">
    <location>
        <begin position="395"/>
        <end position="522"/>
    </location>
</feature>
<dbReference type="CDD" id="cd00112">
    <property type="entry name" value="LDLa"/>
    <property type="match status" value="1"/>
</dbReference>
<feature type="compositionally biased region" description="Low complexity" evidence="7">
    <location>
        <begin position="317"/>
        <end position="330"/>
    </location>
</feature>
<evidence type="ECO:0000256" key="3">
    <source>
        <dbReference type="ARBA" id="ARBA00022824"/>
    </source>
</evidence>
<feature type="region of interest" description="Disordered" evidence="7">
    <location>
        <begin position="301"/>
        <end position="331"/>
    </location>
</feature>